<keyword evidence="3" id="KW-0808">Transferase</keyword>
<evidence type="ECO:0000256" key="1">
    <source>
        <dbReference type="ARBA" id="ARBA00000085"/>
    </source>
</evidence>
<evidence type="ECO:0000259" key="7">
    <source>
        <dbReference type="PROSITE" id="PS50110"/>
    </source>
</evidence>
<feature type="modified residue" description="4-aspartylphosphate" evidence="5">
    <location>
        <position position="422"/>
    </location>
</feature>
<evidence type="ECO:0000259" key="6">
    <source>
        <dbReference type="PROSITE" id="PS50109"/>
    </source>
</evidence>
<dbReference type="PROSITE" id="PS50110">
    <property type="entry name" value="RESPONSE_REGULATORY"/>
    <property type="match status" value="1"/>
</dbReference>
<dbReference type="EMBL" id="JBFCZG010000008">
    <property type="protein sequence ID" value="KAL3418864.1"/>
    <property type="molecule type" value="Genomic_DNA"/>
</dbReference>
<dbReference type="InterPro" id="IPR001789">
    <property type="entry name" value="Sig_transdc_resp-reg_receiver"/>
</dbReference>
<dbReference type="PROSITE" id="PS50109">
    <property type="entry name" value="HIS_KIN"/>
    <property type="match status" value="1"/>
</dbReference>
<dbReference type="Pfam" id="PF02518">
    <property type="entry name" value="HATPase_c"/>
    <property type="match status" value="1"/>
</dbReference>
<dbReference type="InterPro" id="IPR011006">
    <property type="entry name" value="CheY-like_superfamily"/>
</dbReference>
<comment type="caution">
    <text evidence="8">The sequence shown here is derived from an EMBL/GenBank/DDBJ whole genome shotgun (WGS) entry which is preliminary data.</text>
</comment>
<accession>A0ABR4P6C2</accession>
<dbReference type="InterPro" id="IPR036890">
    <property type="entry name" value="HATPase_C_sf"/>
</dbReference>
<dbReference type="PANTHER" id="PTHR43047">
    <property type="entry name" value="TWO-COMPONENT HISTIDINE PROTEIN KINASE"/>
    <property type="match status" value="1"/>
</dbReference>
<dbReference type="SUPFAM" id="SSF52172">
    <property type="entry name" value="CheY-like"/>
    <property type="match status" value="2"/>
</dbReference>
<keyword evidence="9" id="KW-1185">Reference proteome</keyword>
<feature type="domain" description="Histidine kinase" evidence="6">
    <location>
        <begin position="58"/>
        <end position="169"/>
    </location>
</feature>
<dbReference type="PANTHER" id="PTHR43047:SF72">
    <property type="entry name" value="OSMOSENSING HISTIDINE PROTEIN KINASE SLN1"/>
    <property type="match status" value="1"/>
</dbReference>
<dbReference type="Gene3D" id="3.40.50.2300">
    <property type="match status" value="1"/>
</dbReference>
<reference evidence="8 9" key="1">
    <citation type="submission" date="2024-06" db="EMBL/GenBank/DDBJ databases">
        <title>Complete genome of Phlyctema vagabunda strain 19-DSS-EL-015.</title>
        <authorList>
            <person name="Fiorenzani C."/>
        </authorList>
    </citation>
    <scope>NUCLEOTIDE SEQUENCE [LARGE SCALE GENOMIC DNA]</scope>
    <source>
        <strain evidence="8 9">19-DSS-EL-015</strain>
    </source>
</reference>
<dbReference type="CDD" id="cd17546">
    <property type="entry name" value="REC_hyHK_CKI1_RcsC-like"/>
    <property type="match status" value="1"/>
</dbReference>
<dbReference type="Proteomes" id="UP001629113">
    <property type="component" value="Unassembled WGS sequence"/>
</dbReference>
<dbReference type="GO" id="GO:0016301">
    <property type="term" value="F:kinase activity"/>
    <property type="evidence" value="ECO:0007669"/>
    <property type="project" value="UniProtKB-KW"/>
</dbReference>
<dbReference type="InterPro" id="IPR004358">
    <property type="entry name" value="Sig_transdc_His_kin-like_C"/>
</dbReference>
<name>A0ABR4P6C2_9HELO</name>
<comment type="catalytic activity">
    <reaction evidence="1">
        <text>ATP + protein L-histidine = ADP + protein N-phospho-L-histidine.</text>
        <dbReference type="EC" id="2.7.13.3"/>
    </reaction>
</comment>
<dbReference type="SUPFAM" id="SSF55874">
    <property type="entry name" value="ATPase domain of HSP90 chaperone/DNA topoisomerase II/histidine kinase"/>
    <property type="match status" value="1"/>
</dbReference>
<organism evidence="8 9">
    <name type="scientific">Phlyctema vagabunda</name>
    <dbReference type="NCBI Taxonomy" id="108571"/>
    <lineage>
        <taxon>Eukaryota</taxon>
        <taxon>Fungi</taxon>
        <taxon>Dikarya</taxon>
        <taxon>Ascomycota</taxon>
        <taxon>Pezizomycotina</taxon>
        <taxon>Leotiomycetes</taxon>
        <taxon>Helotiales</taxon>
        <taxon>Dermateaceae</taxon>
        <taxon>Phlyctema</taxon>
    </lineage>
</organism>
<protein>
    <recommendedName>
        <fullName evidence="2">histidine kinase</fullName>
        <ecNumber evidence="2">2.7.13.3</ecNumber>
    </recommendedName>
</protein>
<evidence type="ECO:0000256" key="2">
    <source>
        <dbReference type="ARBA" id="ARBA00012438"/>
    </source>
</evidence>
<evidence type="ECO:0000313" key="9">
    <source>
        <dbReference type="Proteomes" id="UP001629113"/>
    </source>
</evidence>
<evidence type="ECO:0000313" key="8">
    <source>
        <dbReference type="EMBL" id="KAL3418864.1"/>
    </source>
</evidence>
<dbReference type="Pfam" id="PF00072">
    <property type="entry name" value="Response_reg"/>
    <property type="match status" value="1"/>
</dbReference>
<dbReference type="InterPro" id="IPR003594">
    <property type="entry name" value="HATPase_dom"/>
</dbReference>
<feature type="domain" description="Response regulatory" evidence="7">
    <location>
        <begin position="371"/>
        <end position="492"/>
    </location>
</feature>
<dbReference type="PRINTS" id="PR00344">
    <property type="entry name" value="BCTRLSENSOR"/>
</dbReference>
<dbReference type="InterPro" id="IPR005467">
    <property type="entry name" value="His_kinase_dom"/>
</dbReference>
<dbReference type="Gene3D" id="3.30.565.10">
    <property type="entry name" value="Histidine kinase-like ATPase, C-terminal domain"/>
    <property type="match status" value="1"/>
</dbReference>
<evidence type="ECO:0000256" key="5">
    <source>
        <dbReference type="PROSITE-ProRule" id="PRU00169"/>
    </source>
</evidence>
<dbReference type="SMART" id="SM00387">
    <property type="entry name" value="HATPase_c"/>
    <property type="match status" value="1"/>
</dbReference>
<dbReference type="SMART" id="SM00448">
    <property type="entry name" value="REC"/>
    <property type="match status" value="1"/>
</dbReference>
<sequence length="494" mass="54828">MNSSLAGHYFRTRLEQESRRRSLQNVCKTKLGNDILHIICDIQDEDWVVSTQVGVWTRIIMNLFGNSMKYTPSGFIRVTLELKENTLPSSDNEDSEIVLCVEDSGQGISEAFLTNNLYKPFHQEDVLRPGTGLGLSIVKQLVHSINGTVKVKSTVGQGTTFIIAAKVTRPLQTDHWTLQETRNVEVPTEIHGFRVGILGFDLPIESIESTTSTGSTLNRRNQATKASFEAILKRLRLAPTTVLSHDSDNIDVLLTTEEHYNCAIRDSQITRKIPIIILNSSLSLDYRDATHDGGPLVYLSQPFNRTRLVKALKSCLSYYNSLTDEVRETRVVEAIPTDTQADRFDAKKTEMLPSVNKFPTTTDDTTPGSPRILLVEDNAINLKLLVAFMRKLKCPFATASDGQEAVDAYRANDGQFHAIFMDIQMPNKDGMTASTEIRAYEKETSRPRTLIIAITGLASLEVHRQAAQCGVDSLLTKPVSLKSLKGIIEGISGG</sequence>
<gene>
    <name evidence="8" type="ORF">PVAG01_09085</name>
</gene>
<keyword evidence="4 8" id="KW-0418">Kinase</keyword>
<evidence type="ECO:0000256" key="3">
    <source>
        <dbReference type="ARBA" id="ARBA00022679"/>
    </source>
</evidence>
<keyword evidence="5" id="KW-0597">Phosphoprotein</keyword>
<dbReference type="EC" id="2.7.13.3" evidence="2"/>
<proteinExistence type="predicted"/>
<evidence type="ECO:0000256" key="4">
    <source>
        <dbReference type="ARBA" id="ARBA00022777"/>
    </source>
</evidence>